<dbReference type="CDD" id="cd00063">
    <property type="entry name" value="FN3"/>
    <property type="match status" value="4"/>
</dbReference>
<evidence type="ECO:0000313" key="7">
    <source>
        <dbReference type="Proteomes" id="UP000320461"/>
    </source>
</evidence>
<dbReference type="GO" id="GO:0016798">
    <property type="term" value="F:hydrolase activity, acting on glycosyl bonds"/>
    <property type="evidence" value="ECO:0007669"/>
    <property type="project" value="UniProtKB-KW"/>
</dbReference>
<evidence type="ECO:0000256" key="4">
    <source>
        <dbReference type="SAM" id="SignalP"/>
    </source>
</evidence>
<name>A0A4Y3KIT9_9CELL</name>
<organism evidence="6 7">
    <name type="scientific">Cellulomonas gelida</name>
    <dbReference type="NCBI Taxonomy" id="1712"/>
    <lineage>
        <taxon>Bacteria</taxon>
        <taxon>Bacillati</taxon>
        <taxon>Actinomycetota</taxon>
        <taxon>Actinomycetes</taxon>
        <taxon>Micrococcales</taxon>
        <taxon>Cellulomonadaceae</taxon>
        <taxon>Cellulomonas</taxon>
    </lineage>
</organism>
<evidence type="ECO:0000256" key="2">
    <source>
        <dbReference type="ARBA" id="ARBA00023295"/>
    </source>
</evidence>
<dbReference type="Gene3D" id="2.60.40.10">
    <property type="entry name" value="Immunoglobulins"/>
    <property type="match status" value="9"/>
</dbReference>
<accession>A0A4Y3KIT9</accession>
<dbReference type="PRINTS" id="PR00014">
    <property type="entry name" value="FNTYPEIII"/>
</dbReference>
<dbReference type="SMART" id="SM00060">
    <property type="entry name" value="FN3"/>
    <property type="match status" value="8"/>
</dbReference>
<evidence type="ECO:0000259" key="5">
    <source>
        <dbReference type="PROSITE" id="PS50853"/>
    </source>
</evidence>
<dbReference type="InterPro" id="IPR050964">
    <property type="entry name" value="Striated_Muscle_Regulatory"/>
</dbReference>
<feature type="chain" id="PRO_5021198864" description="Fibronectin type-III domain-containing protein" evidence="4">
    <location>
        <begin position="31"/>
        <end position="1309"/>
    </location>
</feature>
<keyword evidence="1" id="KW-0677">Repeat</keyword>
<keyword evidence="7" id="KW-1185">Reference proteome</keyword>
<evidence type="ECO:0000256" key="3">
    <source>
        <dbReference type="ARBA" id="ARBA00023326"/>
    </source>
</evidence>
<dbReference type="EMBL" id="BJLQ01000002">
    <property type="protein sequence ID" value="GEA82888.1"/>
    <property type="molecule type" value="Genomic_DNA"/>
</dbReference>
<dbReference type="GO" id="GO:0000272">
    <property type="term" value="P:polysaccharide catabolic process"/>
    <property type="evidence" value="ECO:0007669"/>
    <property type="project" value="UniProtKB-KW"/>
</dbReference>
<gene>
    <name evidence="6" type="ORF">CGE01nite_01390</name>
</gene>
<comment type="caution">
    <text evidence="6">The sequence shown here is derived from an EMBL/GenBank/DDBJ whole genome shotgun (WGS) entry which is preliminary data.</text>
</comment>
<dbReference type="PANTHER" id="PTHR13817:SF73">
    <property type="entry name" value="FIBRONECTIN TYPE-III DOMAIN-CONTAINING PROTEIN"/>
    <property type="match status" value="1"/>
</dbReference>
<feature type="domain" description="Fibronectin type-III" evidence="5">
    <location>
        <begin position="1018"/>
        <end position="1113"/>
    </location>
</feature>
<dbReference type="InterPro" id="IPR036116">
    <property type="entry name" value="FN3_sf"/>
</dbReference>
<dbReference type="InterPro" id="IPR013783">
    <property type="entry name" value="Ig-like_fold"/>
</dbReference>
<dbReference type="InterPro" id="IPR003961">
    <property type="entry name" value="FN3_dom"/>
</dbReference>
<dbReference type="Pfam" id="PF00041">
    <property type="entry name" value="fn3"/>
    <property type="match status" value="4"/>
</dbReference>
<dbReference type="SUPFAM" id="SSF49265">
    <property type="entry name" value="Fibronectin type III"/>
    <property type="match status" value="3"/>
</dbReference>
<reference evidence="6 7" key="1">
    <citation type="submission" date="2019-06" db="EMBL/GenBank/DDBJ databases">
        <title>Whole genome shotgun sequence of Cellulomonas gelida NBRC 3748.</title>
        <authorList>
            <person name="Hosoyama A."/>
            <person name="Uohara A."/>
            <person name="Ohji S."/>
            <person name="Ichikawa N."/>
        </authorList>
    </citation>
    <scope>NUCLEOTIDE SEQUENCE [LARGE SCALE GENOMIC DNA]</scope>
    <source>
        <strain evidence="6 7">NBRC 3748</strain>
    </source>
</reference>
<protein>
    <recommendedName>
        <fullName evidence="5">Fibronectin type-III domain-containing protein</fullName>
    </recommendedName>
</protein>
<keyword evidence="4" id="KW-0732">Signal</keyword>
<feature type="domain" description="Fibronectin type-III" evidence="5">
    <location>
        <begin position="916"/>
        <end position="1017"/>
    </location>
</feature>
<sequence length="1309" mass="136573">MILRRTAAALVAAALVAVGGAATFVAPATAATISVLLPAPQNLGTRVVNGDTQFTWDGVDGATTYVIEVATDDQFATSNVIATRTTTALSWIPERTLGSTEARGLYWRVAAQATTSVSTRGDFSAPAFVDVDAARTPTLVAPAQDAVFDYPDPVSFRWSPVEGAVSYTLTYSSSPEWASGVTTVVPNLTGTHHTPTAPLERTSSGAPVQLYWKVQAVFANPLSATATTNPVTGPAQTEAGRFTVRWTAASSAPTLLSPIGTSTIQSDLTFRWTPVPGAARYSIAIGQSVDGATGVVTTVKITGDSTSTTYVPLTQLVDGNYFWQVTAYDPAGAPGQPSTAVEFRKAWGGQDAATTSAAGFTKTYPVPTFGSTDVANPTPVALDQVHLTWNPVPRATLYEVEALPILSSPEDNRKALTCRTASTSVSIVGKIVEGTNDGQALDGDRECLWNSAKSQRMDAGGLYEWRVRAIDYSGNASTTLQATTPAGSQESLWSDVDNGDTSRKRYFTVSAAREGTGPTTVVDEASWATQSTTSIGKPAPLMRWSPVTGANAYEVKVFHDYDCSVHVTTQYTMQTHLQINGVFDDETSGEYCWQVRGIVMNDAFTEFTIPVGSTFTTGSFWQKSSTPIDFAGVTPVTTAADGSVVFSWRPQSLSAPNDGGSRGYAVTILNSSNTSLGMLKVEYPWYVAKTLDAAQKPLAPGSYSFKVAALDALGNPGNFTSSVPFTVAGPAPAALTTTVDGTSATLAWTGTTAAAKYGVKVRAVGSSWPSAITQVTQTATTVRDLDDGTYEWLVFSYDHSGYQSLEATSGTFTIAAPVPARVTVDGAVLTTGNRVLDWEPVAGASRYLVQYANAAGSLDSATAAETLATSYTIPTTLAYGTTYYWQVTAVPEKVSTSTTRVKLGRSSVGTFSVVNPPAGVAISKLTITGTSATVQWVTPAGANRGSSEAPAYRLAYRASNGTGATTEWEVLEIDPGVESRTLTGLAVATTYEFQLQAYNAQGASAWSGIKSAATPGAPKAGVTNLAATATTSTLKVSWTAPSSTNNGGSPITGYAVQYRKGTGSWVTVTAARTSTSASVTLTGLSAKASYTISVAPLNVIGAGPAATLSAATLGLPTAPRYVKAVRGDRSAAISWTAPSSNGGSAVTGYVVERRAQDPKTLKWSAWTSVRTTSATTLTTSLSSLTNGTTYQVRVAARSQLGTGTYSSGVSVKPAGKPYAPTGVKAAATASRTIKVTWTKSLTNGSTISGYAVQYSTNGSTWKTLKTTTASATSYSWTSATKGKRYWFRVVARSNIGSSAASSAVSVVAR</sequence>
<feature type="domain" description="Fibronectin type-III" evidence="5">
    <location>
        <begin position="626"/>
        <end position="730"/>
    </location>
</feature>
<feature type="signal peptide" evidence="4">
    <location>
        <begin position="1"/>
        <end position="30"/>
    </location>
</feature>
<dbReference type="Proteomes" id="UP000320461">
    <property type="component" value="Unassembled WGS sequence"/>
</dbReference>
<keyword evidence="2" id="KW-0378">Hydrolase</keyword>
<evidence type="ECO:0000313" key="6">
    <source>
        <dbReference type="EMBL" id="GEA82888.1"/>
    </source>
</evidence>
<evidence type="ECO:0000256" key="1">
    <source>
        <dbReference type="ARBA" id="ARBA00022737"/>
    </source>
</evidence>
<dbReference type="PANTHER" id="PTHR13817">
    <property type="entry name" value="TITIN"/>
    <property type="match status" value="1"/>
</dbReference>
<keyword evidence="2" id="KW-0326">Glycosidase</keyword>
<keyword evidence="3" id="KW-0624">Polysaccharide degradation</keyword>
<feature type="domain" description="Fibronectin type-III" evidence="5">
    <location>
        <begin position="1115"/>
        <end position="1217"/>
    </location>
</feature>
<feature type="domain" description="Fibronectin type-III" evidence="5">
    <location>
        <begin position="1219"/>
        <end position="1309"/>
    </location>
</feature>
<dbReference type="PROSITE" id="PS50853">
    <property type="entry name" value="FN3"/>
    <property type="match status" value="5"/>
</dbReference>
<proteinExistence type="predicted"/>
<keyword evidence="3" id="KW-0119">Carbohydrate metabolism</keyword>